<dbReference type="HOGENOM" id="CLU_1613076_0_0_1"/>
<proteinExistence type="predicted"/>
<feature type="compositionally biased region" description="Low complexity" evidence="1">
    <location>
        <begin position="95"/>
        <end position="104"/>
    </location>
</feature>
<keyword evidence="3" id="KW-1185">Reference proteome</keyword>
<dbReference type="EMBL" id="GL348720">
    <property type="protein sequence ID" value="EFH41689.1"/>
    <property type="molecule type" value="Genomic_DNA"/>
</dbReference>
<dbReference type="AlphaFoldDB" id="D7MP81"/>
<organism evidence="3">
    <name type="scientific">Arabidopsis lyrata subsp. lyrata</name>
    <name type="common">Lyre-leaved rock-cress</name>
    <dbReference type="NCBI Taxonomy" id="81972"/>
    <lineage>
        <taxon>Eukaryota</taxon>
        <taxon>Viridiplantae</taxon>
        <taxon>Streptophyta</taxon>
        <taxon>Embryophyta</taxon>
        <taxon>Tracheophyta</taxon>
        <taxon>Spermatophyta</taxon>
        <taxon>Magnoliopsida</taxon>
        <taxon>eudicotyledons</taxon>
        <taxon>Gunneridae</taxon>
        <taxon>Pentapetalae</taxon>
        <taxon>rosids</taxon>
        <taxon>malvids</taxon>
        <taxon>Brassicales</taxon>
        <taxon>Brassicaceae</taxon>
        <taxon>Camelineae</taxon>
        <taxon>Arabidopsis</taxon>
    </lineage>
</organism>
<evidence type="ECO:0000256" key="1">
    <source>
        <dbReference type="SAM" id="MobiDB-lite"/>
    </source>
</evidence>
<accession>D7MP81</accession>
<dbReference type="Proteomes" id="UP000008694">
    <property type="component" value="Unassembled WGS sequence"/>
</dbReference>
<evidence type="ECO:0000313" key="2">
    <source>
        <dbReference type="EMBL" id="EFH41689.1"/>
    </source>
</evidence>
<feature type="region of interest" description="Disordered" evidence="1">
    <location>
        <begin position="92"/>
        <end position="116"/>
    </location>
</feature>
<dbReference type="Gramene" id="Al_scaffold_0008_666">
    <property type="protein sequence ID" value="Al_scaffold_0008_666"/>
    <property type="gene ID" value="Al_scaffold_0008_666"/>
</dbReference>
<gene>
    <name evidence="2" type="ORF">ARALYDRAFT_683846</name>
</gene>
<evidence type="ECO:0000313" key="3">
    <source>
        <dbReference type="Proteomes" id="UP000008694"/>
    </source>
</evidence>
<name>D7MP81_ARALL</name>
<sequence length="165" mass="19182">MDSAVTLSRREHSISFLLTNRDLNPDFGQTTPFQNNYHNSQMVSMTNNNQPMRFQNVYYPATISIEKPNSQMVSMTNNNNTNFIVGHHVQPKLKSQSLQMQPQPQSRPQPQPQLQPQLQLDIEEDISTEDEVCILPLIEQMKREWPEIIVIEDDEEDSMDLELKL</sequence>
<reference evidence="3" key="1">
    <citation type="journal article" date="2011" name="Nat. Genet.">
        <title>The Arabidopsis lyrata genome sequence and the basis of rapid genome size change.</title>
        <authorList>
            <person name="Hu T.T."/>
            <person name="Pattyn P."/>
            <person name="Bakker E.G."/>
            <person name="Cao J."/>
            <person name="Cheng J.-F."/>
            <person name="Clark R.M."/>
            <person name="Fahlgren N."/>
            <person name="Fawcett J.A."/>
            <person name="Grimwood J."/>
            <person name="Gundlach H."/>
            <person name="Haberer G."/>
            <person name="Hollister J.D."/>
            <person name="Ossowski S."/>
            <person name="Ottilar R.P."/>
            <person name="Salamov A.A."/>
            <person name="Schneeberger K."/>
            <person name="Spannagl M."/>
            <person name="Wang X."/>
            <person name="Yang L."/>
            <person name="Nasrallah M.E."/>
            <person name="Bergelson J."/>
            <person name="Carrington J.C."/>
            <person name="Gaut B.S."/>
            <person name="Schmutz J."/>
            <person name="Mayer K.F.X."/>
            <person name="Van de Peer Y."/>
            <person name="Grigoriev I.V."/>
            <person name="Nordborg M."/>
            <person name="Weigel D."/>
            <person name="Guo Y.-L."/>
        </authorList>
    </citation>
    <scope>NUCLEOTIDE SEQUENCE [LARGE SCALE GENOMIC DNA]</scope>
    <source>
        <strain evidence="3">cv. MN47</strain>
    </source>
</reference>
<protein>
    <submittedName>
        <fullName evidence="2">Predicted protein</fullName>
    </submittedName>
</protein>